<evidence type="ECO:0008006" key="4">
    <source>
        <dbReference type="Google" id="ProtNLM"/>
    </source>
</evidence>
<dbReference type="GeneID" id="19395394"/>
<dbReference type="AlphaFoldDB" id="R0KDQ0"/>
<feature type="compositionally biased region" description="Basic residues" evidence="1">
    <location>
        <begin position="79"/>
        <end position="96"/>
    </location>
</feature>
<feature type="non-terminal residue" evidence="2">
    <location>
        <position position="1"/>
    </location>
</feature>
<organism evidence="2 3">
    <name type="scientific">Exserohilum turcicum (strain 28A)</name>
    <name type="common">Northern leaf blight fungus</name>
    <name type="synonym">Setosphaeria turcica</name>
    <dbReference type="NCBI Taxonomy" id="671987"/>
    <lineage>
        <taxon>Eukaryota</taxon>
        <taxon>Fungi</taxon>
        <taxon>Dikarya</taxon>
        <taxon>Ascomycota</taxon>
        <taxon>Pezizomycotina</taxon>
        <taxon>Dothideomycetes</taxon>
        <taxon>Pleosporomycetidae</taxon>
        <taxon>Pleosporales</taxon>
        <taxon>Pleosporineae</taxon>
        <taxon>Pleosporaceae</taxon>
        <taxon>Exserohilum</taxon>
    </lineage>
</organism>
<feature type="region of interest" description="Disordered" evidence="1">
    <location>
        <begin position="79"/>
        <end position="160"/>
    </location>
</feature>
<gene>
    <name evidence="2" type="ORF">SETTUDRAFT_110085</name>
</gene>
<protein>
    <recommendedName>
        <fullName evidence="4">CCHC-type domain-containing protein</fullName>
    </recommendedName>
</protein>
<accession>R0KDQ0</accession>
<proteinExistence type="predicted"/>
<dbReference type="EMBL" id="KB908604">
    <property type="protein sequence ID" value="EOA86287.1"/>
    <property type="molecule type" value="Genomic_DNA"/>
</dbReference>
<evidence type="ECO:0000313" key="2">
    <source>
        <dbReference type="EMBL" id="EOA86287.1"/>
    </source>
</evidence>
<sequence>LRTPTPPAAVAEAVWQARTLSNVRELEAQSTLIRDRVQRHKSSSPASIIAAIGQLKKEAEIIMLLAELMRDQLASLKRANKAATKRRQRKKKRIQKRGVLTKGAGEDLLAQREANQQIAHEERQRGERSGVSRQALARCSRCRETGHNSRTCKKDTLGTA</sequence>
<evidence type="ECO:0000256" key="1">
    <source>
        <dbReference type="SAM" id="MobiDB-lite"/>
    </source>
</evidence>
<dbReference type="STRING" id="671987.R0KDQ0"/>
<evidence type="ECO:0000313" key="3">
    <source>
        <dbReference type="Proteomes" id="UP000016935"/>
    </source>
</evidence>
<feature type="compositionally biased region" description="Basic and acidic residues" evidence="1">
    <location>
        <begin position="141"/>
        <end position="160"/>
    </location>
</feature>
<dbReference type="eggNOG" id="ENOG502S62N">
    <property type="taxonomic scope" value="Eukaryota"/>
</dbReference>
<reference evidence="2 3" key="1">
    <citation type="journal article" date="2012" name="PLoS Pathog.">
        <title>Diverse lifestyles and strategies of plant pathogenesis encoded in the genomes of eighteen Dothideomycetes fungi.</title>
        <authorList>
            <person name="Ohm R.A."/>
            <person name="Feau N."/>
            <person name="Henrissat B."/>
            <person name="Schoch C.L."/>
            <person name="Horwitz B.A."/>
            <person name="Barry K.W."/>
            <person name="Condon B.J."/>
            <person name="Copeland A.C."/>
            <person name="Dhillon B."/>
            <person name="Glaser F."/>
            <person name="Hesse C.N."/>
            <person name="Kosti I."/>
            <person name="LaButti K."/>
            <person name="Lindquist E.A."/>
            <person name="Lucas S."/>
            <person name="Salamov A.A."/>
            <person name="Bradshaw R.E."/>
            <person name="Ciuffetti L."/>
            <person name="Hamelin R.C."/>
            <person name="Kema G.H.J."/>
            <person name="Lawrence C."/>
            <person name="Scott J.A."/>
            <person name="Spatafora J.W."/>
            <person name="Turgeon B.G."/>
            <person name="de Wit P.J.G.M."/>
            <person name="Zhong S."/>
            <person name="Goodwin S.B."/>
            <person name="Grigoriev I.V."/>
        </authorList>
    </citation>
    <scope>NUCLEOTIDE SEQUENCE [LARGE SCALE GENOMIC DNA]</scope>
    <source>
        <strain evidence="3">28A</strain>
    </source>
</reference>
<dbReference type="RefSeq" id="XP_008026256.1">
    <property type="nucleotide sequence ID" value="XM_008028065.1"/>
</dbReference>
<dbReference type="HOGENOM" id="CLU_013929_15_4_1"/>
<reference evidence="2 3" key="2">
    <citation type="journal article" date="2013" name="PLoS Genet.">
        <title>Comparative genome structure, secondary metabolite, and effector coding capacity across Cochliobolus pathogens.</title>
        <authorList>
            <person name="Condon B.J."/>
            <person name="Leng Y."/>
            <person name="Wu D."/>
            <person name="Bushley K.E."/>
            <person name="Ohm R.A."/>
            <person name="Otillar R."/>
            <person name="Martin J."/>
            <person name="Schackwitz W."/>
            <person name="Grimwood J."/>
            <person name="MohdZainudin N."/>
            <person name="Xue C."/>
            <person name="Wang R."/>
            <person name="Manning V.A."/>
            <person name="Dhillon B."/>
            <person name="Tu Z.J."/>
            <person name="Steffenson B.J."/>
            <person name="Salamov A."/>
            <person name="Sun H."/>
            <person name="Lowry S."/>
            <person name="LaButti K."/>
            <person name="Han J."/>
            <person name="Copeland A."/>
            <person name="Lindquist E."/>
            <person name="Barry K."/>
            <person name="Schmutz J."/>
            <person name="Baker S.E."/>
            <person name="Ciuffetti L.M."/>
            <person name="Grigoriev I.V."/>
            <person name="Zhong S."/>
            <person name="Turgeon B.G."/>
        </authorList>
    </citation>
    <scope>NUCLEOTIDE SEQUENCE [LARGE SCALE GENOMIC DNA]</scope>
    <source>
        <strain evidence="3">28A</strain>
    </source>
</reference>
<dbReference type="Proteomes" id="UP000016935">
    <property type="component" value="Unassembled WGS sequence"/>
</dbReference>
<keyword evidence="3" id="KW-1185">Reference proteome</keyword>
<name>R0KDQ0_EXST2</name>
<dbReference type="OrthoDB" id="3776271at2759"/>
<feature type="compositionally biased region" description="Basic and acidic residues" evidence="1">
    <location>
        <begin position="119"/>
        <end position="130"/>
    </location>
</feature>